<accession>A0A2Z3GXE1</accession>
<dbReference type="OrthoDB" id="982482at2"/>
<dbReference type="Proteomes" id="UP000245999">
    <property type="component" value="Chromosome"/>
</dbReference>
<dbReference type="Pfam" id="PF14109">
    <property type="entry name" value="GldH_lipo"/>
    <property type="match status" value="1"/>
</dbReference>
<gene>
    <name evidence="1" type="ORF">DDQ68_11765</name>
</gene>
<dbReference type="KEGG" id="hnv:DDQ68_11765"/>
<evidence type="ECO:0000313" key="1">
    <source>
        <dbReference type="EMBL" id="AWM33400.1"/>
    </source>
</evidence>
<evidence type="ECO:0000313" key="2">
    <source>
        <dbReference type="Proteomes" id="UP000245999"/>
    </source>
</evidence>
<reference evidence="2" key="1">
    <citation type="submission" date="2018-04" db="EMBL/GenBank/DDBJ databases">
        <title>Complete genome of Antarctic heterotrophic bacterium Hymenobacter nivis.</title>
        <authorList>
            <person name="Terashima M."/>
        </authorList>
    </citation>
    <scope>NUCLEOTIDE SEQUENCE [LARGE SCALE GENOMIC DNA]</scope>
    <source>
        <strain evidence="2">NBRC 111535</strain>
    </source>
</reference>
<sequence length="171" mass="19059">MLRFFDLSFLARPRALVGALGLLALAGCDPNRVFEENTDFPNNSWDVQRKPAFTFAIADTAARYDVYFDVRNASVYPFYNLYVKATLTGPGGRVGAPLLHQMLLMDPKTGEPRGSGTGDIYDHQILALPRQRFAQPGNYTLTLEQFMRQDQLPGLMAVGVRVAKYQAPAKK</sequence>
<protein>
    <submittedName>
        <fullName evidence="1">Gliding motility lipoprotein GldH</fullName>
    </submittedName>
</protein>
<dbReference type="AlphaFoldDB" id="A0A2Z3GXE1"/>
<dbReference type="RefSeq" id="WP_109656481.1">
    <property type="nucleotide sequence ID" value="NZ_CP029145.1"/>
</dbReference>
<keyword evidence="2" id="KW-1185">Reference proteome</keyword>
<dbReference type="PROSITE" id="PS51257">
    <property type="entry name" value="PROKAR_LIPOPROTEIN"/>
    <property type="match status" value="1"/>
</dbReference>
<keyword evidence="1" id="KW-0449">Lipoprotein</keyword>
<name>A0A2Z3GXE1_9BACT</name>
<dbReference type="NCBIfam" id="TIGR03511">
    <property type="entry name" value="GldH_lipo"/>
    <property type="match status" value="1"/>
</dbReference>
<dbReference type="EMBL" id="CP029145">
    <property type="protein sequence ID" value="AWM33400.1"/>
    <property type="molecule type" value="Genomic_DNA"/>
</dbReference>
<proteinExistence type="predicted"/>
<dbReference type="InterPro" id="IPR020018">
    <property type="entry name" value="Motility-assoc_lipoprot_GldH"/>
</dbReference>
<organism evidence="1 2">
    <name type="scientific">Hymenobacter nivis</name>
    <dbReference type="NCBI Taxonomy" id="1850093"/>
    <lineage>
        <taxon>Bacteria</taxon>
        <taxon>Pseudomonadati</taxon>
        <taxon>Bacteroidota</taxon>
        <taxon>Cytophagia</taxon>
        <taxon>Cytophagales</taxon>
        <taxon>Hymenobacteraceae</taxon>
        <taxon>Hymenobacter</taxon>
    </lineage>
</organism>